<proteinExistence type="predicted"/>
<reference evidence="6" key="1">
    <citation type="journal article" date="2019" name="Int. J. Syst. Evol. Microbiol.">
        <title>The Global Catalogue of Microorganisms (GCM) 10K type strain sequencing project: providing services to taxonomists for standard genome sequencing and annotation.</title>
        <authorList>
            <consortium name="The Broad Institute Genomics Platform"/>
            <consortium name="The Broad Institute Genome Sequencing Center for Infectious Disease"/>
            <person name="Wu L."/>
            <person name="Ma J."/>
        </authorList>
    </citation>
    <scope>NUCLEOTIDE SEQUENCE [LARGE SCALE GENOMIC DNA]</scope>
    <source>
        <strain evidence="6">CGMCC 1.6774</strain>
    </source>
</reference>
<dbReference type="GO" id="GO:0016746">
    <property type="term" value="F:acyltransferase activity"/>
    <property type="evidence" value="ECO:0007669"/>
    <property type="project" value="UniProtKB-KW"/>
</dbReference>
<name>A0ABW5AQA5_9BRAD</name>
<accession>A0ABW5AQA5</accession>
<dbReference type="Proteomes" id="UP001597314">
    <property type="component" value="Unassembled WGS sequence"/>
</dbReference>
<sequence length="191" mass="20077">MAEADLAAVVAVAAEVHPAYPEDESVFAERLRLAPDGCFVLADPAATDPAARGLAGYLVSHPWHADTAPALDTLLGSLPERPGTWYLHDLALLPAARGSGAGAAIVERLAAQAQMRGFATMSLVAVGGSSGFWSRRGFSVVTHRALAEKLASYGATAQFMRRVLSDARPVASPPRARTECPGTRRTDPSCR</sequence>
<dbReference type="InterPro" id="IPR050832">
    <property type="entry name" value="Bact_Acetyltransf"/>
</dbReference>
<feature type="compositionally biased region" description="Basic and acidic residues" evidence="3">
    <location>
        <begin position="176"/>
        <end position="191"/>
    </location>
</feature>
<evidence type="ECO:0000256" key="3">
    <source>
        <dbReference type="SAM" id="MobiDB-lite"/>
    </source>
</evidence>
<evidence type="ECO:0000313" key="6">
    <source>
        <dbReference type="Proteomes" id="UP001597314"/>
    </source>
</evidence>
<comment type="caution">
    <text evidence="5">The sequence shown here is derived from an EMBL/GenBank/DDBJ whole genome shotgun (WGS) entry which is preliminary data.</text>
</comment>
<evidence type="ECO:0000259" key="4">
    <source>
        <dbReference type="PROSITE" id="PS51186"/>
    </source>
</evidence>
<dbReference type="PANTHER" id="PTHR43877:SF2">
    <property type="entry name" value="AMINOALKYLPHOSPHONATE N-ACETYLTRANSFERASE-RELATED"/>
    <property type="match status" value="1"/>
</dbReference>
<gene>
    <name evidence="5" type="ORF">ACFSOX_19505</name>
</gene>
<organism evidence="5 6">
    <name type="scientific">Rhodoplanes azumiensis</name>
    <dbReference type="NCBI Taxonomy" id="1897628"/>
    <lineage>
        <taxon>Bacteria</taxon>
        <taxon>Pseudomonadati</taxon>
        <taxon>Pseudomonadota</taxon>
        <taxon>Alphaproteobacteria</taxon>
        <taxon>Hyphomicrobiales</taxon>
        <taxon>Nitrobacteraceae</taxon>
        <taxon>Rhodoplanes</taxon>
    </lineage>
</organism>
<feature type="region of interest" description="Disordered" evidence="3">
    <location>
        <begin position="168"/>
        <end position="191"/>
    </location>
</feature>
<keyword evidence="1 5" id="KW-0808">Transferase</keyword>
<dbReference type="Pfam" id="PF00583">
    <property type="entry name" value="Acetyltransf_1"/>
    <property type="match status" value="1"/>
</dbReference>
<dbReference type="EMBL" id="JBHUIW010000027">
    <property type="protein sequence ID" value="MFD2184346.1"/>
    <property type="molecule type" value="Genomic_DNA"/>
</dbReference>
<dbReference type="InterPro" id="IPR016181">
    <property type="entry name" value="Acyl_CoA_acyltransferase"/>
</dbReference>
<dbReference type="Gene3D" id="3.40.630.30">
    <property type="match status" value="1"/>
</dbReference>
<protein>
    <submittedName>
        <fullName evidence="5">GNAT family N-acetyltransferase</fullName>
        <ecNumber evidence="5">2.3.1.-</ecNumber>
    </submittedName>
</protein>
<keyword evidence="6" id="KW-1185">Reference proteome</keyword>
<evidence type="ECO:0000256" key="1">
    <source>
        <dbReference type="ARBA" id="ARBA00022679"/>
    </source>
</evidence>
<dbReference type="PROSITE" id="PS51186">
    <property type="entry name" value="GNAT"/>
    <property type="match status" value="1"/>
</dbReference>
<evidence type="ECO:0000256" key="2">
    <source>
        <dbReference type="ARBA" id="ARBA00023315"/>
    </source>
</evidence>
<dbReference type="RefSeq" id="WP_378479490.1">
    <property type="nucleotide sequence ID" value="NZ_JBHUIW010000027.1"/>
</dbReference>
<dbReference type="InterPro" id="IPR000182">
    <property type="entry name" value="GNAT_dom"/>
</dbReference>
<dbReference type="SUPFAM" id="SSF55729">
    <property type="entry name" value="Acyl-CoA N-acyltransferases (Nat)"/>
    <property type="match status" value="1"/>
</dbReference>
<feature type="domain" description="N-acetyltransferase" evidence="4">
    <location>
        <begin position="1"/>
        <end position="165"/>
    </location>
</feature>
<keyword evidence="2 5" id="KW-0012">Acyltransferase</keyword>
<dbReference type="EC" id="2.3.1.-" evidence="5"/>
<dbReference type="PANTHER" id="PTHR43877">
    <property type="entry name" value="AMINOALKYLPHOSPHONATE N-ACETYLTRANSFERASE-RELATED-RELATED"/>
    <property type="match status" value="1"/>
</dbReference>
<evidence type="ECO:0000313" key="5">
    <source>
        <dbReference type="EMBL" id="MFD2184346.1"/>
    </source>
</evidence>